<proteinExistence type="predicted"/>
<dbReference type="EMBL" id="JACJQU010000020">
    <property type="protein sequence ID" value="MBD2296238.1"/>
    <property type="molecule type" value="Genomic_DNA"/>
</dbReference>
<comment type="caution">
    <text evidence="1">The sequence shown here is derived from an EMBL/GenBank/DDBJ whole genome shotgun (WGS) entry which is preliminary data.</text>
</comment>
<organism evidence="1 2">
    <name type="scientific">Anabaena sphaerica FACHB-251</name>
    <dbReference type="NCBI Taxonomy" id="2692883"/>
    <lineage>
        <taxon>Bacteria</taxon>
        <taxon>Bacillati</taxon>
        <taxon>Cyanobacteriota</taxon>
        <taxon>Cyanophyceae</taxon>
        <taxon>Nostocales</taxon>
        <taxon>Nostocaceae</taxon>
        <taxon>Anabaena</taxon>
    </lineage>
</organism>
<name>A0A926WKE0_9NOST</name>
<dbReference type="RefSeq" id="WP_190564362.1">
    <property type="nucleotide sequence ID" value="NZ_JACJQU010000020.1"/>
</dbReference>
<accession>A0A926WKE0</accession>
<protein>
    <submittedName>
        <fullName evidence="1">Uncharacterized protein</fullName>
    </submittedName>
</protein>
<keyword evidence="2" id="KW-1185">Reference proteome</keyword>
<sequence>MDILTLNQQDIRELQRQCLHHNIFPIDLSWCAFTKSPEPVYQLLQPLLDECIENLQILNTDELRILLDAMPPGILMGIGKIDTPPSQQQYRRIANQYITMLVERCYSPLRDVIHIDPNSSSVLLECPELKNCFDDDGLLILNKEFTLLPGGIKYRGKILHYHQFLRRSFSAEPNFDFLERFADHSRITNNQCRIAIDHRRIMSEKEYRRIMEYDHWYGPLVFDTSRIDDLNYVGVTVKTRKHPSPFDNNYVLDHTEIYWKSDRSTSVKTLEIEEIASSKDNYEGWHINRYIHSERDTANKTLRHFDGAVKLYSSDNYRDRHNTNMPSHAKANHYIKMFRIDGNIDLNEWVALLSFYFRGNEMITEYFDPQTFDQEFRPVIEQYKNSTNTAC</sequence>
<reference evidence="2" key="1">
    <citation type="journal article" date="2020" name="ISME J.">
        <title>Comparative genomics reveals insights into cyanobacterial evolution and habitat adaptation.</title>
        <authorList>
            <person name="Chen M.Y."/>
            <person name="Teng W.K."/>
            <person name="Zhao L."/>
            <person name="Hu C.X."/>
            <person name="Zhou Y.K."/>
            <person name="Han B.P."/>
            <person name="Song L.R."/>
            <person name="Shu W.S."/>
        </authorList>
    </citation>
    <scope>NUCLEOTIDE SEQUENCE [LARGE SCALE GENOMIC DNA]</scope>
    <source>
        <strain evidence="2">FACHB-251</strain>
    </source>
</reference>
<evidence type="ECO:0000313" key="2">
    <source>
        <dbReference type="Proteomes" id="UP000662185"/>
    </source>
</evidence>
<gene>
    <name evidence="1" type="ORF">H6G06_22835</name>
</gene>
<dbReference type="Proteomes" id="UP000662185">
    <property type="component" value="Unassembled WGS sequence"/>
</dbReference>
<dbReference type="AlphaFoldDB" id="A0A926WKE0"/>
<evidence type="ECO:0000313" key="1">
    <source>
        <dbReference type="EMBL" id="MBD2296238.1"/>
    </source>
</evidence>